<accession>A0ABS4E8V2</accession>
<comment type="caution">
    <text evidence="1">The sequence shown here is derived from an EMBL/GenBank/DDBJ whole genome shotgun (WGS) entry which is preliminary data.</text>
</comment>
<reference evidence="1 2" key="1">
    <citation type="submission" date="2021-03" db="EMBL/GenBank/DDBJ databases">
        <title>Genomic Encyclopedia of Type Strains, Phase IV (KMG-IV): sequencing the most valuable type-strain genomes for metagenomic binning, comparative biology and taxonomic classification.</title>
        <authorList>
            <person name="Goeker M."/>
        </authorList>
    </citation>
    <scope>NUCLEOTIDE SEQUENCE [LARGE SCALE GENOMIC DNA]</scope>
    <source>
        <strain evidence="1 2">DSM 1289</strain>
    </source>
</reference>
<gene>
    <name evidence="1" type="ORF">J2Z43_000763</name>
</gene>
<proteinExistence type="predicted"/>
<evidence type="ECO:0000313" key="1">
    <source>
        <dbReference type="EMBL" id="MBP1854373.1"/>
    </source>
</evidence>
<evidence type="ECO:0000313" key="2">
    <source>
        <dbReference type="Proteomes" id="UP000767291"/>
    </source>
</evidence>
<organism evidence="1 2">
    <name type="scientific">Metaclostridioides mangenotii</name>
    <dbReference type="NCBI Taxonomy" id="1540"/>
    <lineage>
        <taxon>Bacteria</taxon>
        <taxon>Bacillati</taxon>
        <taxon>Bacillota</taxon>
        <taxon>Clostridia</taxon>
        <taxon>Peptostreptococcales</taxon>
        <taxon>Peptostreptococcaceae</taxon>
        <taxon>Metaclostridioides</taxon>
    </lineage>
</organism>
<keyword evidence="2" id="KW-1185">Reference proteome</keyword>
<name>A0ABS4E8V2_9FIRM</name>
<sequence length="341" mass="38236">MIMNILDEILRYNSLSIIGNYKNVGKTTTLNYILKECLNKNIVLGLTSIGVDGESLDVVTKTQKPSIYVNKETIIATATNLALSSDITKEILELTGITTPMGNIVIFRSLSDGYVELAGPSINTQIKYICERLKYYGADLSMVDGALSRKTLGSPSITDSTIFCSGAVIDKDINKAVEKIVYEANILNLAKINDERFYKIYENLKTYKVSLVDKDYSFKFIDIKTTLNSSKEIIKRVDKNTKYVVVNGIVSNEFINNFIKSGNEYKNITILVSDSTKIFLDKEIFDKFIKLKGDIKVINKINLIGLSINPTSIEGYSFDNKYFTESIQNKTDIKVFNVANI</sequence>
<dbReference type="EMBL" id="JAGGJX010000001">
    <property type="protein sequence ID" value="MBP1854373.1"/>
    <property type="molecule type" value="Genomic_DNA"/>
</dbReference>
<protein>
    <submittedName>
        <fullName evidence="1">Uncharacterized protein</fullName>
    </submittedName>
</protein>
<dbReference type="Proteomes" id="UP000767291">
    <property type="component" value="Unassembled WGS sequence"/>
</dbReference>